<evidence type="ECO:0000256" key="5">
    <source>
        <dbReference type="ARBA" id="ARBA00022692"/>
    </source>
</evidence>
<keyword evidence="7 9" id="KW-0472">Membrane</keyword>
<dbReference type="OrthoDB" id="5318634at2"/>
<accession>A0A7W3JIQ4</accession>
<comment type="caution">
    <text evidence="11">The sequence shown here is derived from an EMBL/GenBank/DDBJ whole genome shotgun (WGS) entry which is preliminary data.</text>
</comment>
<dbReference type="Proteomes" id="UP000321154">
    <property type="component" value="Unassembled WGS sequence"/>
</dbReference>
<feature type="transmembrane region" description="Helical" evidence="9">
    <location>
        <begin position="201"/>
        <end position="234"/>
    </location>
</feature>
<dbReference type="AlphaFoldDB" id="A0A7W3JIQ4"/>
<dbReference type="RefSeq" id="WP_146856507.1">
    <property type="nucleotide sequence ID" value="NZ_BAAAHR010000008.1"/>
</dbReference>
<evidence type="ECO:0000313" key="11">
    <source>
        <dbReference type="EMBL" id="MBA8813591.1"/>
    </source>
</evidence>
<feature type="transmembrane region" description="Helical" evidence="9">
    <location>
        <begin position="115"/>
        <end position="134"/>
    </location>
</feature>
<evidence type="ECO:0000256" key="9">
    <source>
        <dbReference type="SAM" id="Phobius"/>
    </source>
</evidence>
<keyword evidence="5 9" id="KW-0812">Transmembrane</keyword>
<name>A0A7W3JIQ4_9MICO</name>
<dbReference type="EC" id="2.4.1.-" evidence="11"/>
<keyword evidence="4 11" id="KW-0808">Transferase</keyword>
<evidence type="ECO:0000313" key="10">
    <source>
        <dbReference type="EMBL" id="GEK84170.1"/>
    </source>
</evidence>
<proteinExistence type="predicted"/>
<reference evidence="10 12" key="1">
    <citation type="submission" date="2019-07" db="EMBL/GenBank/DDBJ databases">
        <title>Whole genome shotgun sequence of Frigoribacterium faeni NBRC 103066.</title>
        <authorList>
            <person name="Hosoyama A."/>
            <person name="Uohara A."/>
            <person name="Ohji S."/>
            <person name="Ichikawa N."/>
        </authorList>
    </citation>
    <scope>NUCLEOTIDE SEQUENCE [LARGE SCALE GENOMIC DNA]</scope>
    <source>
        <strain evidence="10 12">NBRC 103066</strain>
    </source>
</reference>
<feature type="transmembrane region" description="Helical" evidence="9">
    <location>
        <begin position="358"/>
        <end position="379"/>
    </location>
</feature>
<evidence type="ECO:0000256" key="6">
    <source>
        <dbReference type="ARBA" id="ARBA00022989"/>
    </source>
</evidence>
<evidence type="ECO:0000256" key="4">
    <source>
        <dbReference type="ARBA" id="ARBA00022679"/>
    </source>
</evidence>
<comment type="subcellular location">
    <subcellularLocation>
        <location evidence="1">Cell membrane</location>
        <topology evidence="1">Multi-pass membrane protein</topology>
    </subcellularLocation>
</comment>
<feature type="transmembrane region" description="Helical" evidence="9">
    <location>
        <begin position="275"/>
        <end position="297"/>
    </location>
</feature>
<evidence type="ECO:0000256" key="1">
    <source>
        <dbReference type="ARBA" id="ARBA00004651"/>
    </source>
</evidence>
<sequence length="564" mass="61436">MADLLRPRAGDASSTVTAPPDPARPSSDGGPLRRLLGRRHADAVLIGLLGALVSGAFLWVPSVWYDEAATVVSATRSWSQLWAMIQTVDLVHAAYYAAMHLWFDVFPYSPVSLRVPSALVTGVAAGLTVALTRILVDRRTSIVAGLLFVLLPRVTWMGGEGRSYALSAMLAVALTLVLVVAARRTSESGADRTHRSVVGWWVAYGVLAVVSAAFFLYLALLVVGHAVTMLVRVLRDRHDQRLERARVDEWARTGSVAVVPAAGARLSVRSSRRALLGWFVGAAVAGLASLPLAWFIASQNSQISWIERPTFGTVRSVLVTQWFYQNESFAIFALLCAGASIVVLSLRLVPAARGFAEVVLPWMIVPTVGLVVVSLVVSPLYSPRYLTFGTPAIAMTMAVAVAAIRWRRVVAAVVVVALLLTAPTYVSQRQPEAKDSSAWNQVAALIARERADEPAGTEEGVVFGPVRRHPKATSRIIQDTYPAAFEGMSDFTLETPGAETDGLWEVQHPLGDVLDRTDGLDVVWLVTSDRQDWRPRVTEQLASKGFRLDDEWNLTRTNVLRYVR</sequence>
<feature type="transmembrane region" description="Helical" evidence="9">
    <location>
        <begin position="409"/>
        <end position="426"/>
    </location>
</feature>
<feature type="transmembrane region" description="Helical" evidence="9">
    <location>
        <begin position="385"/>
        <end position="404"/>
    </location>
</feature>
<keyword evidence="12" id="KW-1185">Reference proteome</keyword>
<protein>
    <submittedName>
        <fullName evidence="11">Mannosyltransferase</fullName>
        <ecNumber evidence="11">2.4.1.-</ecNumber>
    </submittedName>
    <submittedName>
        <fullName evidence="10">Membrane protein</fullName>
    </submittedName>
</protein>
<organism evidence="11 13">
    <name type="scientific">Frigoribacterium faeni</name>
    <dbReference type="NCBI Taxonomy" id="145483"/>
    <lineage>
        <taxon>Bacteria</taxon>
        <taxon>Bacillati</taxon>
        <taxon>Actinomycetota</taxon>
        <taxon>Actinomycetes</taxon>
        <taxon>Micrococcales</taxon>
        <taxon>Microbacteriaceae</taxon>
        <taxon>Frigoribacterium</taxon>
    </lineage>
</organism>
<gene>
    <name evidence="11" type="ORF">FB463_001840</name>
    <name evidence="10" type="ORF">FFA01_24790</name>
</gene>
<feature type="transmembrane region" description="Helical" evidence="9">
    <location>
        <begin position="43"/>
        <end position="61"/>
    </location>
</feature>
<evidence type="ECO:0000256" key="3">
    <source>
        <dbReference type="ARBA" id="ARBA00022676"/>
    </source>
</evidence>
<dbReference type="PANTHER" id="PTHR33908">
    <property type="entry name" value="MANNOSYLTRANSFERASE YKCB-RELATED"/>
    <property type="match status" value="1"/>
</dbReference>
<evidence type="ECO:0000256" key="7">
    <source>
        <dbReference type="ARBA" id="ARBA00023136"/>
    </source>
</evidence>
<keyword evidence="3 11" id="KW-0328">Glycosyltransferase</keyword>
<evidence type="ECO:0000256" key="8">
    <source>
        <dbReference type="SAM" id="MobiDB-lite"/>
    </source>
</evidence>
<keyword evidence="6 9" id="KW-1133">Transmembrane helix</keyword>
<feature type="transmembrane region" description="Helical" evidence="9">
    <location>
        <begin position="163"/>
        <end position="181"/>
    </location>
</feature>
<dbReference type="InterPro" id="IPR050297">
    <property type="entry name" value="LipidA_mod_glycosyltrf_83"/>
</dbReference>
<dbReference type="GO" id="GO:0010041">
    <property type="term" value="P:response to iron(III) ion"/>
    <property type="evidence" value="ECO:0007669"/>
    <property type="project" value="TreeGrafter"/>
</dbReference>
<evidence type="ECO:0000313" key="12">
    <source>
        <dbReference type="Proteomes" id="UP000321154"/>
    </source>
</evidence>
<feature type="transmembrane region" description="Helical" evidence="9">
    <location>
        <begin position="328"/>
        <end position="346"/>
    </location>
</feature>
<evidence type="ECO:0000313" key="13">
    <source>
        <dbReference type="Proteomes" id="UP000522688"/>
    </source>
</evidence>
<feature type="region of interest" description="Disordered" evidence="8">
    <location>
        <begin position="1"/>
        <end position="31"/>
    </location>
</feature>
<dbReference type="EMBL" id="JACGWW010000002">
    <property type="protein sequence ID" value="MBA8813591.1"/>
    <property type="molecule type" value="Genomic_DNA"/>
</dbReference>
<keyword evidence="2" id="KW-1003">Cell membrane</keyword>
<dbReference type="GO" id="GO:0005886">
    <property type="term" value="C:plasma membrane"/>
    <property type="evidence" value="ECO:0007669"/>
    <property type="project" value="UniProtKB-SubCell"/>
</dbReference>
<dbReference type="PANTHER" id="PTHR33908:SF3">
    <property type="entry name" value="UNDECAPRENYL PHOSPHATE-ALPHA-4-AMINO-4-DEOXY-L-ARABINOSE ARABINOSYL TRANSFERASE"/>
    <property type="match status" value="1"/>
</dbReference>
<dbReference type="Proteomes" id="UP000522688">
    <property type="component" value="Unassembled WGS sequence"/>
</dbReference>
<dbReference type="GO" id="GO:0009103">
    <property type="term" value="P:lipopolysaccharide biosynthetic process"/>
    <property type="evidence" value="ECO:0007669"/>
    <property type="project" value="UniProtKB-ARBA"/>
</dbReference>
<reference evidence="11 13" key="2">
    <citation type="submission" date="2020-07" db="EMBL/GenBank/DDBJ databases">
        <title>Sequencing the genomes of 1000 actinobacteria strains.</title>
        <authorList>
            <person name="Klenk H.-P."/>
        </authorList>
    </citation>
    <scope>NUCLEOTIDE SEQUENCE [LARGE SCALE GENOMIC DNA]</scope>
    <source>
        <strain evidence="11 13">DSM 10309</strain>
    </source>
</reference>
<dbReference type="EMBL" id="BJUV01000029">
    <property type="protein sequence ID" value="GEK84170.1"/>
    <property type="molecule type" value="Genomic_DNA"/>
</dbReference>
<dbReference type="GO" id="GO:0016763">
    <property type="term" value="F:pentosyltransferase activity"/>
    <property type="evidence" value="ECO:0007669"/>
    <property type="project" value="TreeGrafter"/>
</dbReference>
<evidence type="ECO:0000256" key="2">
    <source>
        <dbReference type="ARBA" id="ARBA00022475"/>
    </source>
</evidence>